<dbReference type="Pfam" id="PF01432">
    <property type="entry name" value="Peptidase_M3"/>
    <property type="match status" value="1"/>
</dbReference>
<sequence length="677" mass="74982">MTTDNPFFQPSALPYELPPFAAIREEHYVPAFDAGFAEHLAEIRAIADNPEPATFENTIVALERAGVLLNRVALVFFAQTSTDTSEGLQEMEQVVNPRWAAHRDAITLDAALFARIDDLYGRRAELGLSDVELILLEKRHRDFVLGGAKLSAPDKARLKGLNERLAALSTDFDRNLLAANKAGQQVFDTAEQLAGMSSDAVAAAKENGETLGLPGKYVISLKNFSNQTELAALDDREARRTLLTASLDRAWDENGPLIVEIAKLRAERAALLGFATHAEYAVQDRTAKTTAAVEDLMTRLIPAAVANAGAEAEALRALLPEGQSLEAWDWTYYSEKVRQAEYDVDSEALRPYLELDNVLVDGVFHAAELVYGITFKARPDLVAYHPDVRIWEVFDADGTGIGLFLGDFYARSSKRGGAWMTNYVEQSRLLGRPPVVVNNLNLAKPPAGEPTLLTWDEVRTLFHEFGHALHGLFSDVEHPTLAGTNTPQDFVEYPSQVNEMWAEWPQVLAHYAKHHRTGEPVPADLVERMGRAEKFGQGFAVVEVLAAVMLDWAWHSLAPGQEPGDPRAFEEAALKRYGLLVPEVPPRYRSSYFSHIWSHGYAAGYYSYLWSEVLDKDTVDWFKEGVAAGRSIRESGELFRRSVLSRGASVDLMAAFAEFRGRAPEVEPMLRARGLAA</sequence>
<comment type="cofactor">
    <cofactor evidence="7">
        <name>Zn(2+)</name>
        <dbReference type="ChEBI" id="CHEBI:29105"/>
    </cofactor>
    <text evidence="7">Binds 1 zinc ion.</text>
</comment>
<keyword evidence="4 7" id="KW-0378">Hydrolase</keyword>
<dbReference type="PANTHER" id="PTHR43660:SF1">
    <property type="entry name" value="DIPEPTIDYL CARBOXYPEPTIDASE"/>
    <property type="match status" value="1"/>
</dbReference>
<evidence type="ECO:0000256" key="7">
    <source>
        <dbReference type="RuleBase" id="RU003435"/>
    </source>
</evidence>
<evidence type="ECO:0000259" key="8">
    <source>
        <dbReference type="Pfam" id="PF01432"/>
    </source>
</evidence>
<evidence type="ECO:0000256" key="6">
    <source>
        <dbReference type="ARBA" id="ARBA00023049"/>
    </source>
</evidence>
<organism evidence="9 10">
    <name type="scientific">Catenulispora subtropica</name>
    <dbReference type="NCBI Taxonomy" id="450798"/>
    <lineage>
        <taxon>Bacteria</taxon>
        <taxon>Bacillati</taxon>
        <taxon>Actinomycetota</taxon>
        <taxon>Actinomycetes</taxon>
        <taxon>Catenulisporales</taxon>
        <taxon>Catenulisporaceae</taxon>
        <taxon>Catenulispora</taxon>
    </lineage>
</organism>
<protein>
    <submittedName>
        <fullName evidence="9">M3 family metallopeptidase</fullName>
    </submittedName>
</protein>
<dbReference type="InterPro" id="IPR034005">
    <property type="entry name" value="M3A_DCP"/>
</dbReference>
<dbReference type="InterPro" id="IPR024079">
    <property type="entry name" value="MetalloPept_cat_dom_sf"/>
</dbReference>
<dbReference type="InterPro" id="IPR045090">
    <property type="entry name" value="Pept_M3A_M3B"/>
</dbReference>
<evidence type="ECO:0000256" key="2">
    <source>
        <dbReference type="ARBA" id="ARBA00022670"/>
    </source>
</evidence>
<keyword evidence="3 7" id="KW-0479">Metal-binding</keyword>
<gene>
    <name evidence="9" type="ORF">GCM10009838_59570</name>
</gene>
<keyword evidence="6 7" id="KW-0482">Metalloprotease</keyword>
<feature type="domain" description="Peptidase M3A/M3B catalytic" evidence="8">
    <location>
        <begin position="233"/>
        <end position="674"/>
    </location>
</feature>
<dbReference type="EMBL" id="BAAAQM010000041">
    <property type="protein sequence ID" value="GAA1988831.1"/>
    <property type="molecule type" value="Genomic_DNA"/>
</dbReference>
<name>A0ABP5DZ00_9ACTN</name>
<dbReference type="PANTHER" id="PTHR43660">
    <property type="entry name" value="DIPEPTIDYL CARBOXYPEPTIDASE"/>
    <property type="match status" value="1"/>
</dbReference>
<reference evidence="10" key="1">
    <citation type="journal article" date="2019" name="Int. J. Syst. Evol. Microbiol.">
        <title>The Global Catalogue of Microorganisms (GCM) 10K type strain sequencing project: providing services to taxonomists for standard genome sequencing and annotation.</title>
        <authorList>
            <consortium name="The Broad Institute Genomics Platform"/>
            <consortium name="The Broad Institute Genome Sequencing Center for Infectious Disease"/>
            <person name="Wu L."/>
            <person name="Ma J."/>
        </authorList>
    </citation>
    <scope>NUCLEOTIDE SEQUENCE [LARGE SCALE GENOMIC DNA]</scope>
    <source>
        <strain evidence="10">JCM 16013</strain>
    </source>
</reference>
<evidence type="ECO:0000313" key="9">
    <source>
        <dbReference type="EMBL" id="GAA1988831.1"/>
    </source>
</evidence>
<keyword evidence="2 7" id="KW-0645">Protease</keyword>
<evidence type="ECO:0000313" key="10">
    <source>
        <dbReference type="Proteomes" id="UP001499854"/>
    </source>
</evidence>
<dbReference type="CDD" id="cd06456">
    <property type="entry name" value="M3A_DCP"/>
    <property type="match status" value="1"/>
</dbReference>
<accession>A0ABP5DZ00</accession>
<dbReference type="InterPro" id="IPR024077">
    <property type="entry name" value="Neurolysin/TOP_dom2"/>
</dbReference>
<evidence type="ECO:0000256" key="3">
    <source>
        <dbReference type="ARBA" id="ARBA00022723"/>
    </source>
</evidence>
<evidence type="ECO:0000256" key="4">
    <source>
        <dbReference type="ARBA" id="ARBA00022801"/>
    </source>
</evidence>
<evidence type="ECO:0000256" key="5">
    <source>
        <dbReference type="ARBA" id="ARBA00022833"/>
    </source>
</evidence>
<dbReference type="SUPFAM" id="SSF55486">
    <property type="entry name" value="Metalloproteases ('zincins'), catalytic domain"/>
    <property type="match status" value="1"/>
</dbReference>
<dbReference type="InterPro" id="IPR001567">
    <property type="entry name" value="Pept_M3A_M3B_dom"/>
</dbReference>
<dbReference type="Gene3D" id="1.10.1370.10">
    <property type="entry name" value="Neurolysin, domain 3"/>
    <property type="match status" value="1"/>
</dbReference>
<evidence type="ECO:0000256" key="1">
    <source>
        <dbReference type="ARBA" id="ARBA00006040"/>
    </source>
</evidence>
<dbReference type="RefSeq" id="WP_344660466.1">
    <property type="nucleotide sequence ID" value="NZ_BAAAQM010000041.1"/>
</dbReference>
<comment type="similarity">
    <text evidence="1 7">Belongs to the peptidase M3 family.</text>
</comment>
<proteinExistence type="inferred from homology"/>
<keyword evidence="5 7" id="KW-0862">Zinc</keyword>
<dbReference type="Gene3D" id="3.40.390.10">
    <property type="entry name" value="Collagenase (Catalytic Domain)"/>
    <property type="match status" value="1"/>
</dbReference>
<dbReference type="Gene3D" id="1.10.1370.40">
    <property type="match status" value="1"/>
</dbReference>
<comment type="caution">
    <text evidence="9">The sequence shown here is derived from an EMBL/GenBank/DDBJ whole genome shotgun (WGS) entry which is preliminary data.</text>
</comment>
<dbReference type="Proteomes" id="UP001499854">
    <property type="component" value="Unassembled WGS sequence"/>
</dbReference>
<keyword evidence="10" id="KW-1185">Reference proteome</keyword>